<protein>
    <submittedName>
        <fullName evidence="2">Glycosyltransferase family 2 protein</fullName>
        <ecNumber evidence="2">2.4.-.-</ecNumber>
    </submittedName>
</protein>
<organism evidence="2 3">
    <name type="scientific">Pontibacter locisalis</name>
    <dbReference type="NCBI Taxonomy" id="1719035"/>
    <lineage>
        <taxon>Bacteria</taxon>
        <taxon>Pseudomonadati</taxon>
        <taxon>Bacteroidota</taxon>
        <taxon>Cytophagia</taxon>
        <taxon>Cytophagales</taxon>
        <taxon>Hymenobacteraceae</taxon>
        <taxon>Pontibacter</taxon>
    </lineage>
</organism>
<keyword evidence="3" id="KW-1185">Reference proteome</keyword>
<comment type="caution">
    <text evidence="2">The sequence shown here is derived from an EMBL/GenBank/DDBJ whole genome shotgun (WGS) entry which is preliminary data.</text>
</comment>
<evidence type="ECO:0000313" key="2">
    <source>
        <dbReference type="EMBL" id="MFD2515633.1"/>
    </source>
</evidence>
<reference evidence="3" key="1">
    <citation type="journal article" date="2019" name="Int. J. Syst. Evol. Microbiol.">
        <title>The Global Catalogue of Microorganisms (GCM) 10K type strain sequencing project: providing services to taxonomists for standard genome sequencing and annotation.</title>
        <authorList>
            <consortium name="The Broad Institute Genomics Platform"/>
            <consortium name="The Broad Institute Genome Sequencing Center for Infectious Disease"/>
            <person name="Wu L."/>
            <person name="Ma J."/>
        </authorList>
    </citation>
    <scope>NUCLEOTIDE SEQUENCE [LARGE SCALE GENOMIC DNA]</scope>
    <source>
        <strain evidence="3">KCTC 42498</strain>
    </source>
</reference>
<dbReference type="GO" id="GO:0016757">
    <property type="term" value="F:glycosyltransferase activity"/>
    <property type="evidence" value="ECO:0007669"/>
    <property type="project" value="UniProtKB-KW"/>
</dbReference>
<dbReference type="Pfam" id="PF00535">
    <property type="entry name" value="Glycos_transf_2"/>
    <property type="match status" value="1"/>
</dbReference>
<evidence type="ECO:0000259" key="1">
    <source>
        <dbReference type="Pfam" id="PF00535"/>
    </source>
</evidence>
<dbReference type="InterPro" id="IPR029044">
    <property type="entry name" value="Nucleotide-diphossugar_trans"/>
</dbReference>
<dbReference type="EC" id="2.4.-.-" evidence="2"/>
<accession>A0ABW5IQP3</accession>
<dbReference type="Proteomes" id="UP001597544">
    <property type="component" value="Unassembled WGS sequence"/>
</dbReference>
<dbReference type="PANTHER" id="PTHR22916:SF65">
    <property type="entry name" value="SLR1065 PROTEIN"/>
    <property type="match status" value="1"/>
</dbReference>
<sequence>MKISILTICYNSEAYIERAIKSVLKQNYTNWEHIVVDGGSTDGTVAILNKYSHLKWISEPDRGQSDAMNKAFALATGDVISYLNSDDYYSINAFEEVIKLFSKPDSPDVVCGKLKILLDDNIVYREPIDDYTFISHFWLHKFPANPVSYFYKRGLQERTGDFPIHNHQTMDYWFLLRAFRGAKLMKTQKELGVFDLHTDTKTYKRMTCDNLNDDLQFEYLSFARDLPKLKRIVFLYPWYRLKYKIKFKDYLQKYGLRARRLIPNKILDVR</sequence>
<proteinExistence type="predicted"/>
<feature type="domain" description="Glycosyltransferase 2-like" evidence="1">
    <location>
        <begin position="4"/>
        <end position="122"/>
    </location>
</feature>
<dbReference type="RefSeq" id="WP_377510753.1">
    <property type="nucleotide sequence ID" value="NZ_JBHULU010000021.1"/>
</dbReference>
<name>A0ABW5IQP3_9BACT</name>
<evidence type="ECO:0000313" key="3">
    <source>
        <dbReference type="Proteomes" id="UP001597544"/>
    </source>
</evidence>
<dbReference type="PANTHER" id="PTHR22916">
    <property type="entry name" value="GLYCOSYLTRANSFERASE"/>
    <property type="match status" value="1"/>
</dbReference>
<dbReference type="CDD" id="cd06433">
    <property type="entry name" value="GT_2_WfgS_like"/>
    <property type="match status" value="1"/>
</dbReference>
<dbReference type="InterPro" id="IPR001173">
    <property type="entry name" value="Glyco_trans_2-like"/>
</dbReference>
<dbReference type="Gene3D" id="3.90.550.10">
    <property type="entry name" value="Spore Coat Polysaccharide Biosynthesis Protein SpsA, Chain A"/>
    <property type="match status" value="1"/>
</dbReference>
<dbReference type="SUPFAM" id="SSF53448">
    <property type="entry name" value="Nucleotide-diphospho-sugar transferases"/>
    <property type="match status" value="1"/>
</dbReference>
<keyword evidence="2" id="KW-0328">Glycosyltransferase</keyword>
<dbReference type="EMBL" id="JBHULU010000021">
    <property type="protein sequence ID" value="MFD2515633.1"/>
    <property type="molecule type" value="Genomic_DNA"/>
</dbReference>
<gene>
    <name evidence="2" type="ORF">ACFSRY_17295</name>
</gene>
<keyword evidence="2" id="KW-0808">Transferase</keyword>